<gene>
    <name evidence="1" type="ORF">PLEPLA_LOCUS3122</name>
</gene>
<comment type="caution">
    <text evidence="1">The sequence shown here is derived from an EMBL/GenBank/DDBJ whole genome shotgun (WGS) entry which is preliminary data.</text>
</comment>
<dbReference type="EMBL" id="CADEAL010000155">
    <property type="protein sequence ID" value="CAB1415406.1"/>
    <property type="molecule type" value="Genomic_DNA"/>
</dbReference>
<accession>A0A9N7TMY3</accession>
<dbReference type="Proteomes" id="UP001153269">
    <property type="component" value="Unassembled WGS sequence"/>
</dbReference>
<evidence type="ECO:0000313" key="1">
    <source>
        <dbReference type="EMBL" id="CAB1415406.1"/>
    </source>
</evidence>
<keyword evidence="2" id="KW-1185">Reference proteome</keyword>
<organism evidence="1 2">
    <name type="scientific">Pleuronectes platessa</name>
    <name type="common">European plaice</name>
    <dbReference type="NCBI Taxonomy" id="8262"/>
    <lineage>
        <taxon>Eukaryota</taxon>
        <taxon>Metazoa</taxon>
        <taxon>Chordata</taxon>
        <taxon>Craniata</taxon>
        <taxon>Vertebrata</taxon>
        <taxon>Euteleostomi</taxon>
        <taxon>Actinopterygii</taxon>
        <taxon>Neopterygii</taxon>
        <taxon>Teleostei</taxon>
        <taxon>Neoteleostei</taxon>
        <taxon>Acanthomorphata</taxon>
        <taxon>Carangaria</taxon>
        <taxon>Pleuronectiformes</taxon>
        <taxon>Pleuronectoidei</taxon>
        <taxon>Pleuronectidae</taxon>
        <taxon>Pleuronectes</taxon>
    </lineage>
</organism>
<reference evidence="1" key="1">
    <citation type="submission" date="2020-03" db="EMBL/GenBank/DDBJ databases">
        <authorList>
            <person name="Weist P."/>
        </authorList>
    </citation>
    <scope>NUCLEOTIDE SEQUENCE</scope>
</reference>
<dbReference type="AlphaFoldDB" id="A0A9N7TMY3"/>
<sequence>MRWCVFGKRTPQISRVPRCASAAGPGDGSEEDGRLAETLSAHLCGPGSGGSVKLIGSRCWKSSGSAWAAPNRFKEQVLFPLDDFMEAAAKTNGVRWCFPRGTPLGFDPSRAPTRGERIPEFPQSHFQALKSDVSRLKVKFELNSWIGCTWKAQSRKTSKKHFLEKSSFGVGGGAIPLTETLSQNLRFLLVWNQLGVIKTIWPEEDLPGIVQIYGSVASALVVGSGRRGRGHAVLRSAAVPLAAAHNAMSDARVLCEVFPRMSPAVVSRVSVTWRG</sequence>
<evidence type="ECO:0000313" key="2">
    <source>
        <dbReference type="Proteomes" id="UP001153269"/>
    </source>
</evidence>
<proteinExistence type="predicted"/>
<name>A0A9N7TMY3_PLEPL</name>
<protein>
    <submittedName>
        <fullName evidence="1">Uncharacterized protein</fullName>
    </submittedName>
</protein>